<sequence>MDKKEKILNAAIMVFSRKGYEATMDEIASEAGVSKGLLFFYYESKENLIIESALKSLPIYIINSVNNGSYFDANNVLYDLGIKFLYYYKDQDLRNLFLYTISNKNRYDILKDRLKCLCFTSFDSVFDKVEKMINRKLSIAKKRSFFGSLLCYLIWWDENVQSIEEYTKDLVKEFLLF</sequence>
<evidence type="ECO:0000256" key="1">
    <source>
        <dbReference type="ARBA" id="ARBA00023125"/>
    </source>
</evidence>
<dbReference type="Gene3D" id="1.10.357.10">
    <property type="entry name" value="Tetracycline Repressor, domain 2"/>
    <property type="match status" value="1"/>
</dbReference>
<protein>
    <submittedName>
        <fullName evidence="4">Transcriptional regulator, tetr family</fullName>
    </submittedName>
</protein>
<feature type="domain" description="HTH tetR-type" evidence="3">
    <location>
        <begin position="1"/>
        <end position="60"/>
    </location>
</feature>
<dbReference type="Pfam" id="PF00440">
    <property type="entry name" value="TetR_N"/>
    <property type="match status" value="1"/>
</dbReference>
<dbReference type="InterPro" id="IPR009057">
    <property type="entry name" value="Homeodomain-like_sf"/>
</dbReference>
<dbReference type="GeneID" id="25392589"/>
<dbReference type="AlphaFoldDB" id="Q6L254"/>
<evidence type="ECO:0000313" key="4">
    <source>
        <dbReference type="EMBL" id="AAT42948.1"/>
    </source>
</evidence>
<dbReference type="Proteomes" id="UP000000438">
    <property type="component" value="Chromosome"/>
</dbReference>
<gene>
    <name evidence="4" type="ordered locus">PTO0363</name>
</gene>
<name>Q6L254_PICTO</name>
<dbReference type="InParanoid" id="Q6L254"/>
<dbReference type="PRINTS" id="PR00455">
    <property type="entry name" value="HTHTETR"/>
</dbReference>
<dbReference type="PaxDb" id="263820-PTO0363"/>
<dbReference type="HOGENOM" id="CLU_069356_12_2_2"/>
<evidence type="ECO:0000259" key="3">
    <source>
        <dbReference type="PROSITE" id="PS50977"/>
    </source>
</evidence>
<dbReference type="SUPFAM" id="SSF46689">
    <property type="entry name" value="Homeodomain-like"/>
    <property type="match status" value="1"/>
</dbReference>
<feature type="DNA-binding region" description="H-T-H motif" evidence="2">
    <location>
        <begin position="23"/>
        <end position="42"/>
    </location>
</feature>
<evidence type="ECO:0000313" key="5">
    <source>
        <dbReference type="Proteomes" id="UP000000438"/>
    </source>
</evidence>
<dbReference type="EMBL" id="AE017261">
    <property type="protein sequence ID" value="AAT42948.1"/>
    <property type="molecule type" value="Genomic_DNA"/>
</dbReference>
<dbReference type="PROSITE" id="PS50977">
    <property type="entry name" value="HTH_TETR_2"/>
    <property type="match status" value="1"/>
</dbReference>
<evidence type="ECO:0000256" key="2">
    <source>
        <dbReference type="PROSITE-ProRule" id="PRU00335"/>
    </source>
</evidence>
<reference evidence="4 5" key="1">
    <citation type="journal article" date="2004" name="Proc. Natl. Acad. Sci. U.S.A.">
        <title>Genome sequence of Picrophilus torridus and its implications for life around pH 0.</title>
        <authorList>
            <person name="Futterer O."/>
            <person name="Angelov A."/>
            <person name="Liesegang H."/>
            <person name="Gottschalk G."/>
            <person name="Schleper C."/>
            <person name="Schepers B."/>
            <person name="Dock C."/>
            <person name="Antranikian G."/>
            <person name="Liebl W."/>
        </authorList>
    </citation>
    <scope>NUCLEOTIDE SEQUENCE [LARGE SCALE GENOMIC DNA]</scope>
    <source>
        <strain evidence="5">ATCC 700027 / DSM 9790 / JCM 10055 / NBRC 100828</strain>
    </source>
</reference>
<accession>Q6L254</accession>
<dbReference type="KEGG" id="pto:PTO0363"/>
<dbReference type="RefSeq" id="WP_011177164.1">
    <property type="nucleotide sequence ID" value="NC_005877.1"/>
</dbReference>
<dbReference type="STRING" id="263820.PTO0363"/>
<dbReference type="PANTHER" id="PTHR30055">
    <property type="entry name" value="HTH-TYPE TRANSCRIPTIONAL REGULATOR RUTR"/>
    <property type="match status" value="1"/>
</dbReference>
<dbReference type="OrthoDB" id="135877at2157"/>
<dbReference type="GO" id="GO:0000976">
    <property type="term" value="F:transcription cis-regulatory region binding"/>
    <property type="evidence" value="ECO:0007669"/>
    <property type="project" value="TreeGrafter"/>
</dbReference>
<dbReference type="InterPro" id="IPR001647">
    <property type="entry name" value="HTH_TetR"/>
</dbReference>
<dbReference type="eggNOG" id="arCOG02649">
    <property type="taxonomic scope" value="Archaea"/>
</dbReference>
<dbReference type="InterPro" id="IPR050109">
    <property type="entry name" value="HTH-type_TetR-like_transc_reg"/>
</dbReference>
<organism evidence="4 5">
    <name type="scientific">Picrophilus torridus (strain ATCC 700027 / DSM 9790 / JCM 10055 / NBRC 100828 / KAW 2/3)</name>
    <dbReference type="NCBI Taxonomy" id="1122961"/>
    <lineage>
        <taxon>Archaea</taxon>
        <taxon>Methanobacteriati</taxon>
        <taxon>Thermoplasmatota</taxon>
        <taxon>Thermoplasmata</taxon>
        <taxon>Thermoplasmatales</taxon>
        <taxon>Picrophilaceae</taxon>
        <taxon>Picrophilus</taxon>
    </lineage>
</organism>
<keyword evidence="1 2" id="KW-0238">DNA-binding</keyword>
<dbReference type="GO" id="GO:0003700">
    <property type="term" value="F:DNA-binding transcription factor activity"/>
    <property type="evidence" value="ECO:0007669"/>
    <property type="project" value="TreeGrafter"/>
</dbReference>
<proteinExistence type="predicted"/>
<dbReference type="PANTHER" id="PTHR30055:SF226">
    <property type="entry name" value="HTH-TYPE TRANSCRIPTIONAL REGULATOR PKSA"/>
    <property type="match status" value="1"/>
</dbReference>